<dbReference type="PIRSF" id="PIRSF033239">
    <property type="entry name" value="ExoD"/>
    <property type="match status" value="1"/>
</dbReference>
<dbReference type="PANTHER" id="PTHR41795:SF1">
    <property type="entry name" value="EXOPOLYSACCHARIDE SYNTHESIS PROTEIN"/>
    <property type="match status" value="1"/>
</dbReference>
<dbReference type="Pfam" id="PF06055">
    <property type="entry name" value="ExoD"/>
    <property type="match status" value="1"/>
</dbReference>
<proteinExistence type="predicted"/>
<organism evidence="2 3">
    <name type="scientific">Aquamicrobium zhengzhouense</name>
    <dbReference type="NCBI Taxonomy" id="2781738"/>
    <lineage>
        <taxon>Bacteria</taxon>
        <taxon>Pseudomonadati</taxon>
        <taxon>Pseudomonadota</taxon>
        <taxon>Alphaproteobacteria</taxon>
        <taxon>Hyphomicrobiales</taxon>
        <taxon>Phyllobacteriaceae</taxon>
        <taxon>Aquamicrobium</taxon>
    </lineage>
</organism>
<feature type="transmembrane region" description="Helical" evidence="1">
    <location>
        <begin position="45"/>
        <end position="73"/>
    </location>
</feature>
<dbReference type="EMBL" id="JADGMQ010000002">
    <property type="protein sequence ID" value="MBI1619936.1"/>
    <property type="molecule type" value="Genomic_DNA"/>
</dbReference>
<dbReference type="InterPro" id="IPR010331">
    <property type="entry name" value="ExoD"/>
</dbReference>
<dbReference type="Proteomes" id="UP000601789">
    <property type="component" value="Unassembled WGS sequence"/>
</dbReference>
<evidence type="ECO:0000313" key="3">
    <source>
        <dbReference type="Proteomes" id="UP000601789"/>
    </source>
</evidence>
<accession>A0ABS0S9M9</accession>
<comment type="caution">
    <text evidence="2">The sequence shown here is derived from an EMBL/GenBank/DDBJ whole genome shotgun (WGS) entry which is preliminary data.</text>
</comment>
<dbReference type="RefSeq" id="WP_198474765.1">
    <property type="nucleotide sequence ID" value="NZ_JADGMQ010000002.1"/>
</dbReference>
<evidence type="ECO:0000313" key="2">
    <source>
        <dbReference type="EMBL" id="MBI1619936.1"/>
    </source>
</evidence>
<sequence length="196" mass="20773">MNDGCGPESVAEVLDCVEDAAQGTDRVTVEAVIDRIGGDAFPPLILLPALLMVSPLTAIFGVATVCAVAIALASIQMIMAREKLWLPKFILRADISSQKINRIIAWLERPARVVDGVIDRRLTTLVASPFDRLWALLCLLLALVVPALELVPLSATIVAAAISLFALAMLARDGLLALVGLLVLGGAGWLVWSVVT</sequence>
<gene>
    <name evidence="2" type="ORF">IOD40_04565</name>
</gene>
<evidence type="ECO:0000256" key="1">
    <source>
        <dbReference type="SAM" id="Phobius"/>
    </source>
</evidence>
<name>A0ABS0S9M9_9HYPH</name>
<protein>
    <submittedName>
        <fullName evidence="2">Exopolysaccharide biosynthesis protein</fullName>
    </submittedName>
</protein>
<keyword evidence="1" id="KW-1133">Transmembrane helix</keyword>
<keyword evidence="1" id="KW-0812">Transmembrane</keyword>
<feature type="transmembrane region" description="Helical" evidence="1">
    <location>
        <begin position="175"/>
        <end position="195"/>
    </location>
</feature>
<keyword evidence="1" id="KW-0472">Membrane</keyword>
<keyword evidence="3" id="KW-1185">Reference proteome</keyword>
<dbReference type="PANTHER" id="PTHR41795">
    <property type="entry name" value="EXOPOLYSACCHARIDE SYNTHESIS PROTEIN"/>
    <property type="match status" value="1"/>
</dbReference>
<reference evidence="2 3" key="1">
    <citation type="submission" date="2020-10" db="EMBL/GenBank/DDBJ databases">
        <title>Aquamicrobium zhengzhouensis sp. nov., a exopolysaccharide producing bacterium isolated from farmland soil.</title>
        <authorList>
            <person name="Wang X."/>
        </authorList>
    </citation>
    <scope>NUCLEOTIDE SEQUENCE [LARGE SCALE GENOMIC DNA]</scope>
    <source>
        <strain evidence="3">cd-1</strain>
    </source>
</reference>